<protein>
    <submittedName>
        <fullName evidence="1">Zinc finger, CCHC-type containing protein</fullName>
    </submittedName>
</protein>
<organism evidence="1 2">
    <name type="scientific">Tanacetum coccineum</name>
    <dbReference type="NCBI Taxonomy" id="301880"/>
    <lineage>
        <taxon>Eukaryota</taxon>
        <taxon>Viridiplantae</taxon>
        <taxon>Streptophyta</taxon>
        <taxon>Embryophyta</taxon>
        <taxon>Tracheophyta</taxon>
        <taxon>Spermatophyta</taxon>
        <taxon>Magnoliopsida</taxon>
        <taxon>eudicotyledons</taxon>
        <taxon>Gunneridae</taxon>
        <taxon>Pentapetalae</taxon>
        <taxon>asterids</taxon>
        <taxon>campanulids</taxon>
        <taxon>Asterales</taxon>
        <taxon>Asteraceae</taxon>
        <taxon>Asteroideae</taxon>
        <taxon>Anthemideae</taxon>
        <taxon>Anthemidinae</taxon>
        <taxon>Tanacetum</taxon>
    </lineage>
</organism>
<sequence length="274" mass="30760">MLRTLRWNPDVDLLKEDVGNLLVWVKFHGVPVTAFSKDVLSDIATKLSTSLMLDSYTSDMCLQSWDRSSYAIVMIKLWDDMELKDNIMVAMPKIMGEGYYTCIVRVEYEWKLPRCSCCKVFGHTQEECPKNIGLVVAKNLKKPSQTYRGVLVGPKVVFKPHKEYRLVLKKPTVDNDVEFGTNEGTTNLVNNGANSSGSSFLNVKNSCTSYTPIIDKIGKFKYLLIDGQAILVDKASNPWKKVECPGDYDSEDEVASVDNDMARSLVSERVGFGT</sequence>
<dbReference type="PANTHER" id="PTHR31286:SF99">
    <property type="entry name" value="DUF4283 DOMAIN-CONTAINING PROTEIN"/>
    <property type="match status" value="1"/>
</dbReference>
<evidence type="ECO:0000313" key="1">
    <source>
        <dbReference type="EMBL" id="GJT05673.1"/>
    </source>
</evidence>
<gene>
    <name evidence="1" type="ORF">Tco_0840135</name>
</gene>
<reference evidence="1" key="2">
    <citation type="submission" date="2022-01" db="EMBL/GenBank/DDBJ databases">
        <authorList>
            <person name="Yamashiro T."/>
            <person name="Shiraishi A."/>
            <person name="Satake H."/>
            <person name="Nakayama K."/>
        </authorList>
    </citation>
    <scope>NUCLEOTIDE SEQUENCE</scope>
</reference>
<dbReference type="PANTHER" id="PTHR31286">
    <property type="entry name" value="GLYCINE-RICH CELL WALL STRUCTURAL PROTEIN 1.8-LIKE"/>
    <property type="match status" value="1"/>
</dbReference>
<keyword evidence="2" id="KW-1185">Reference proteome</keyword>
<dbReference type="EMBL" id="BQNB010012607">
    <property type="protein sequence ID" value="GJT05673.1"/>
    <property type="molecule type" value="Genomic_DNA"/>
</dbReference>
<dbReference type="InterPro" id="IPR040256">
    <property type="entry name" value="At4g02000-like"/>
</dbReference>
<accession>A0ABQ5AWQ1</accession>
<reference evidence="1" key="1">
    <citation type="journal article" date="2022" name="Int. J. Mol. Sci.">
        <title>Draft Genome of Tanacetum Coccineum: Genomic Comparison of Closely Related Tanacetum-Family Plants.</title>
        <authorList>
            <person name="Yamashiro T."/>
            <person name="Shiraishi A."/>
            <person name="Nakayama K."/>
            <person name="Satake H."/>
        </authorList>
    </citation>
    <scope>NUCLEOTIDE SEQUENCE</scope>
</reference>
<dbReference type="Proteomes" id="UP001151760">
    <property type="component" value="Unassembled WGS sequence"/>
</dbReference>
<proteinExistence type="predicted"/>
<evidence type="ECO:0000313" key="2">
    <source>
        <dbReference type="Proteomes" id="UP001151760"/>
    </source>
</evidence>
<name>A0ABQ5AWQ1_9ASTR</name>
<comment type="caution">
    <text evidence="1">The sequence shown here is derived from an EMBL/GenBank/DDBJ whole genome shotgun (WGS) entry which is preliminary data.</text>
</comment>